<dbReference type="Pfam" id="PF00621">
    <property type="entry name" value="RhoGEF"/>
    <property type="match status" value="1"/>
</dbReference>
<dbReference type="SMART" id="SM00325">
    <property type="entry name" value="RhoGEF"/>
    <property type="match status" value="1"/>
</dbReference>
<evidence type="ECO:0000256" key="1">
    <source>
        <dbReference type="ARBA" id="ARBA00022658"/>
    </source>
</evidence>
<dbReference type="GO" id="GO:0030036">
    <property type="term" value="P:actin cytoskeleton organization"/>
    <property type="evidence" value="ECO:0007669"/>
    <property type="project" value="TreeGrafter"/>
</dbReference>
<dbReference type="PANTHER" id="PTHR12877">
    <property type="entry name" value="RHO GUANINE NUCLEOTIDE EXCHANGE FACTOR"/>
    <property type="match status" value="1"/>
</dbReference>
<dbReference type="SUPFAM" id="SSF48065">
    <property type="entry name" value="DBL homology domain (DH-domain)"/>
    <property type="match status" value="1"/>
</dbReference>
<dbReference type="InterPro" id="IPR015943">
    <property type="entry name" value="WD40/YVTN_repeat-like_dom_sf"/>
</dbReference>
<reference evidence="4" key="1">
    <citation type="submission" date="2013-03" db="EMBL/GenBank/DDBJ databases">
        <title>The Genome Sequence of Anopheles minimus MINIMUS1.</title>
        <authorList>
            <consortium name="The Broad Institute Genomics Platform"/>
            <person name="Neafsey D.E."/>
            <person name="Walton C."/>
            <person name="Walker B."/>
            <person name="Young S.K."/>
            <person name="Zeng Q."/>
            <person name="Gargeya S."/>
            <person name="Fitzgerald M."/>
            <person name="Haas B."/>
            <person name="Abouelleil A."/>
            <person name="Allen A.W."/>
            <person name="Alvarado L."/>
            <person name="Arachchi H.M."/>
            <person name="Berlin A.M."/>
            <person name="Chapman S.B."/>
            <person name="Gainer-Dewar J."/>
            <person name="Goldberg J."/>
            <person name="Griggs A."/>
            <person name="Gujja S."/>
            <person name="Hansen M."/>
            <person name="Howarth C."/>
            <person name="Imamovic A."/>
            <person name="Ireland A."/>
            <person name="Larimer J."/>
            <person name="McCowan C."/>
            <person name="Murphy C."/>
            <person name="Pearson M."/>
            <person name="Poon T.W."/>
            <person name="Priest M."/>
            <person name="Roberts A."/>
            <person name="Saif S."/>
            <person name="Shea T."/>
            <person name="Sisk P."/>
            <person name="Sykes S."/>
            <person name="Wortman J."/>
            <person name="Nusbaum C."/>
            <person name="Birren B."/>
        </authorList>
    </citation>
    <scope>NUCLEOTIDE SEQUENCE [LARGE SCALE GENOMIC DNA]</scope>
    <source>
        <strain evidence="4">MINIMUS1</strain>
    </source>
</reference>
<sequence length="945" mass="107550">MYSKMPFGSEIKKSKIHSSVPNIFARLLQNFTPRTIACRSEELYTAGATPLELHDLVRVRLKPISDELSIYQQKRWLTFDQFIVHEQNYLDAMHKLQYGIYAVLLKDEAIVNPDIANAIFGTHQKICKLHQFIQPLLEVCVKEWSERYLAGWLIWAMLEQPALVPLYKTFIHNYPRAHKLRELGEQRNFNDYFIMPVQRIPQLVLELKEMLKSTVNTDADHDMLGRCVERATLLGEQLNAASGYQCALLHSETLTEVLSNGIGTRLVLLFSDRLVCVKPPDMRSHQPGPSRRKPCQPESGLFGALKWVLPLQDIEMDGGECGVPSMPSTLGSDSLNDFIGYMRDFETLSQVRDLMDTFQQPHESLSQTDVCEELDKIWSTVMPPEDTLDEATLLRVKVKHGKPRILKLVSVDAKKEWCNAIRLGQLALMPENSPAWWNGMVYAPYEPLFVKKLQAGEQDATVTGGCSYVPNTNSSAYSNELFRVWSKQQHVLWISTMDERKNSKICLYTHDRIRNVISERANFTLPSTRVTCMAYVPEGTVGDTPTDTVWITTRTRLLIYSATFPMITDRLKTILVQGLPNRILYHAQRVFVATAGKRLLIFSMSETDVWQLKTPQRWQCGPVNAMTAIGSYVCIAVHAKIHMYDCSTGTFIKKITSPRTSYEDTRYIALLQYSVHGLWVARVRSGIVSLYHPRSYKHLLDIDVGEHITRFQLDNADDRRLFMRLFVISMMVVDDRLWVGTDVGILLSMQLPKHANVPIMIDQLLVAYHGHLQNVNVIIPLPSMRAREETVDNIEFLPGIIETLFRNTRKASRDLLSASVGIDDSNLTFVDACSTYSDTQDSERMEVDEVNVSDEYADGARLWDEDEETSAAETDNHTPWIPDSTLIITGGYGYLKREYKTSPSPSLNDAMRSLSVSNLTEAAGNWNSNKISKNGNLILWETRMS</sequence>
<dbReference type="Pfam" id="PF19056">
    <property type="entry name" value="WD40_2"/>
    <property type="match status" value="1"/>
</dbReference>
<dbReference type="SUPFAM" id="SSF50998">
    <property type="entry name" value="Quinoprotein alcohol dehydrogenase-like"/>
    <property type="match status" value="1"/>
</dbReference>
<reference evidence="3" key="2">
    <citation type="submission" date="2020-05" db="UniProtKB">
        <authorList>
            <consortium name="EnsemblMetazoa"/>
        </authorList>
    </citation>
    <scope>IDENTIFICATION</scope>
    <source>
        <strain evidence="3">MINIMUS1</strain>
    </source>
</reference>
<evidence type="ECO:0000313" key="3">
    <source>
        <dbReference type="EnsemblMetazoa" id="AMIN005237-PA"/>
    </source>
</evidence>
<evidence type="ECO:0000313" key="4">
    <source>
        <dbReference type="Proteomes" id="UP000075920"/>
    </source>
</evidence>
<keyword evidence="4" id="KW-1185">Reference proteome</keyword>
<dbReference type="PANTHER" id="PTHR12877:SF7">
    <property type="entry name" value="RHO GUANINE NUCLEOTIDE EXCHANGE FACTOR 10-LIKE PROTEIN"/>
    <property type="match status" value="1"/>
</dbReference>
<dbReference type="Proteomes" id="UP000075920">
    <property type="component" value="Unassembled WGS sequence"/>
</dbReference>
<dbReference type="AlphaFoldDB" id="A0A182W4H4"/>
<evidence type="ECO:0000259" key="2">
    <source>
        <dbReference type="PROSITE" id="PS50010"/>
    </source>
</evidence>
<protein>
    <recommendedName>
        <fullName evidence="2">DH domain-containing protein</fullName>
    </recommendedName>
</protein>
<dbReference type="InterPro" id="IPR000219">
    <property type="entry name" value="DH_dom"/>
</dbReference>
<dbReference type="Gene3D" id="1.20.900.10">
    <property type="entry name" value="Dbl homology (DH) domain"/>
    <property type="match status" value="1"/>
</dbReference>
<dbReference type="Gene3D" id="2.130.10.10">
    <property type="entry name" value="YVTN repeat-like/Quinoprotein amine dehydrogenase"/>
    <property type="match status" value="1"/>
</dbReference>
<organism evidence="3 4">
    <name type="scientific">Anopheles minimus</name>
    <dbReference type="NCBI Taxonomy" id="112268"/>
    <lineage>
        <taxon>Eukaryota</taxon>
        <taxon>Metazoa</taxon>
        <taxon>Ecdysozoa</taxon>
        <taxon>Arthropoda</taxon>
        <taxon>Hexapoda</taxon>
        <taxon>Insecta</taxon>
        <taxon>Pterygota</taxon>
        <taxon>Neoptera</taxon>
        <taxon>Endopterygota</taxon>
        <taxon>Diptera</taxon>
        <taxon>Nematocera</taxon>
        <taxon>Culicoidea</taxon>
        <taxon>Culicidae</taxon>
        <taxon>Anophelinae</taxon>
        <taxon>Anopheles</taxon>
    </lineage>
</organism>
<feature type="domain" description="DH" evidence="2">
    <location>
        <begin position="74"/>
        <end position="241"/>
    </location>
</feature>
<dbReference type="EnsemblMetazoa" id="AMIN005237-RA">
    <property type="protein sequence ID" value="AMIN005237-PA"/>
    <property type="gene ID" value="AMIN005237"/>
</dbReference>
<proteinExistence type="predicted"/>
<dbReference type="GO" id="GO:0005085">
    <property type="term" value="F:guanyl-nucleotide exchange factor activity"/>
    <property type="evidence" value="ECO:0007669"/>
    <property type="project" value="UniProtKB-KW"/>
</dbReference>
<name>A0A182W4H4_9DIPT</name>
<accession>A0A182W4H4</accession>
<dbReference type="InterPro" id="IPR035899">
    <property type="entry name" value="DBL_dom_sf"/>
</dbReference>
<dbReference type="STRING" id="112268.A0A182W4H4"/>
<dbReference type="InterPro" id="IPR011047">
    <property type="entry name" value="Quinoprotein_ADH-like_sf"/>
</dbReference>
<keyword evidence="1" id="KW-0344">Guanine-nucleotide releasing factor</keyword>
<dbReference type="VEuPathDB" id="VectorBase:AMIN005237"/>
<dbReference type="GO" id="GO:0051496">
    <property type="term" value="P:positive regulation of stress fiber assembly"/>
    <property type="evidence" value="ECO:0007669"/>
    <property type="project" value="TreeGrafter"/>
</dbReference>
<dbReference type="InterPro" id="IPR039919">
    <property type="entry name" value="ARHGEF10/ARHGEF17"/>
</dbReference>
<dbReference type="PROSITE" id="PS50010">
    <property type="entry name" value="DH_2"/>
    <property type="match status" value="1"/>
</dbReference>